<name>A0A8J6TKA8_9BACT</name>
<dbReference type="GO" id="GO:0016020">
    <property type="term" value="C:membrane"/>
    <property type="evidence" value="ECO:0007669"/>
    <property type="project" value="InterPro"/>
</dbReference>
<gene>
    <name evidence="3" type="ORF">H8E23_17915</name>
</gene>
<dbReference type="InterPro" id="IPR025517">
    <property type="entry name" value="DUF4405"/>
</dbReference>
<dbReference type="Pfam" id="PF14358">
    <property type="entry name" value="DUF4405"/>
    <property type="match status" value="1"/>
</dbReference>
<proteinExistence type="predicted"/>
<keyword evidence="1" id="KW-1133">Transmembrane helix</keyword>
<dbReference type="GO" id="GO:0022904">
    <property type="term" value="P:respiratory electron transport chain"/>
    <property type="evidence" value="ECO:0007669"/>
    <property type="project" value="InterPro"/>
</dbReference>
<dbReference type="Proteomes" id="UP000603434">
    <property type="component" value="Unassembled WGS sequence"/>
</dbReference>
<comment type="caution">
    <text evidence="3">The sequence shown here is derived from an EMBL/GenBank/DDBJ whole genome shotgun (WGS) entry which is preliminary data.</text>
</comment>
<organism evidence="3 4">
    <name type="scientific">Candidatus Desulfatibia profunda</name>
    <dbReference type="NCBI Taxonomy" id="2841695"/>
    <lineage>
        <taxon>Bacteria</taxon>
        <taxon>Pseudomonadati</taxon>
        <taxon>Thermodesulfobacteriota</taxon>
        <taxon>Desulfobacteria</taxon>
        <taxon>Desulfobacterales</taxon>
        <taxon>Desulfobacterales incertae sedis</taxon>
        <taxon>Candidatus Desulfatibia</taxon>
    </lineage>
</organism>
<sequence>MGGAKAMGSGKAFKLWMVNVFSFILFTILAVSGLINWIVLPRGYQGGGGFLISLRHFLRQVHEWTALLFIIVVLVHIFLHWSYITSNLKKYGVIT</sequence>
<keyword evidence="1" id="KW-0812">Transmembrane</keyword>
<dbReference type="SUPFAM" id="SSF81342">
    <property type="entry name" value="Transmembrane di-heme cytochromes"/>
    <property type="match status" value="1"/>
</dbReference>
<keyword evidence="1" id="KW-0472">Membrane</keyword>
<evidence type="ECO:0000256" key="1">
    <source>
        <dbReference type="SAM" id="Phobius"/>
    </source>
</evidence>
<dbReference type="Gene3D" id="1.20.950.20">
    <property type="entry name" value="Transmembrane di-heme cytochromes, Chain C"/>
    <property type="match status" value="1"/>
</dbReference>
<evidence type="ECO:0000313" key="3">
    <source>
        <dbReference type="EMBL" id="MBC8363262.1"/>
    </source>
</evidence>
<feature type="domain" description="Flavinylation-associated cytochrome" evidence="2">
    <location>
        <begin position="17"/>
        <end position="81"/>
    </location>
</feature>
<dbReference type="InterPro" id="IPR016174">
    <property type="entry name" value="Di-haem_cyt_TM"/>
</dbReference>
<evidence type="ECO:0000259" key="2">
    <source>
        <dbReference type="Pfam" id="PF14358"/>
    </source>
</evidence>
<accession>A0A8J6TKA8</accession>
<protein>
    <submittedName>
        <fullName evidence="3">DUF4405 domain-containing protein</fullName>
    </submittedName>
</protein>
<feature type="transmembrane region" description="Helical" evidence="1">
    <location>
        <begin position="20"/>
        <end position="40"/>
    </location>
</feature>
<reference evidence="3 4" key="1">
    <citation type="submission" date="2020-08" db="EMBL/GenBank/DDBJ databases">
        <title>Bridging the membrane lipid divide: bacteria of the FCB group superphylum have the potential to synthesize archaeal ether lipids.</title>
        <authorList>
            <person name="Villanueva L."/>
            <person name="Von Meijenfeldt F.A.B."/>
            <person name="Westbye A.B."/>
            <person name="Yadav S."/>
            <person name="Hopmans E.C."/>
            <person name="Dutilh B.E."/>
            <person name="Sinninghe Damste J.S."/>
        </authorList>
    </citation>
    <scope>NUCLEOTIDE SEQUENCE [LARGE SCALE GENOMIC DNA]</scope>
    <source>
        <strain evidence="3">NIOZ-UU30</strain>
    </source>
</reference>
<evidence type="ECO:0000313" key="4">
    <source>
        <dbReference type="Proteomes" id="UP000603434"/>
    </source>
</evidence>
<dbReference type="AlphaFoldDB" id="A0A8J6TKA8"/>
<dbReference type="EMBL" id="JACNJH010000281">
    <property type="protein sequence ID" value="MBC8363262.1"/>
    <property type="molecule type" value="Genomic_DNA"/>
</dbReference>
<feature type="transmembrane region" description="Helical" evidence="1">
    <location>
        <begin position="61"/>
        <end position="83"/>
    </location>
</feature>